<dbReference type="GO" id="GO:0046872">
    <property type="term" value="F:metal ion binding"/>
    <property type="evidence" value="ECO:0007669"/>
    <property type="project" value="UniProtKB-KW"/>
</dbReference>
<dbReference type="PROSITE" id="PS50191">
    <property type="entry name" value="CRAL_TRIO"/>
    <property type="match status" value="1"/>
</dbReference>
<dbReference type="InterPro" id="IPR001251">
    <property type="entry name" value="CRAL-TRIO_dom"/>
</dbReference>
<dbReference type="InterPro" id="IPR001667">
    <property type="entry name" value="DDH_dom"/>
</dbReference>
<dbReference type="Gene3D" id="3.40.525.10">
    <property type="entry name" value="CRAL-TRIO lipid binding domain"/>
    <property type="match status" value="1"/>
</dbReference>
<dbReference type="CDD" id="cd00170">
    <property type="entry name" value="SEC14"/>
    <property type="match status" value="1"/>
</dbReference>
<feature type="region of interest" description="Disordered" evidence="8">
    <location>
        <begin position="369"/>
        <end position="398"/>
    </location>
</feature>
<evidence type="ECO:0000256" key="8">
    <source>
        <dbReference type="SAM" id="MobiDB-lite"/>
    </source>
</evidence>
<evidence type="ECO:0000256" key="5">
    <source>
        <dbReference type="ARBA" id="ARBA00022723"/>
    </source>
</evidence>
<dbReference type="Gene3D" id="3.10.310.20">
    <property type="entry name" value="DHHA2 domain"/>
    <property type="match status" value="1"/>
</dbReference>
<dbReference type="InterPro" id="IPR038222">
    <property type="entry name" value="DHHA2_dom_sf"/>
</dbReference>
<dbReference type="SUPFAM" id="SSF52087">
    <property type="entry name" value="CRAL/TRIO domain"/>
    <property type="match status" value="1"/>
</dbReference>
<evidence type="ECO:0000256" key="6">
    <source>
        <dbReference type="ARBA" id="ARBA00022801"/>
    </source>
</evidence>
<evidence type="ECO:0000256" key="2">
    <source>
        <dbReference type="ARBA" id="ARBA00004496"/>
    </source>
</evidence>
<dbReference type="FunFam" id="3.90.1640.10:FF:000003">
    <property type="entry name" value="Prune homolog 2 with BCH domain"/>
    <property type="match status" value="1"/>
</dbReference>
<dbReference type="Pfam" id="PF01368">
    <property type="entry name" value="DHH"/>
    <property type="match status" value="1"/>
</dbReference>
<proteinExistence type="inferred from homology"/>
<dbReference type="SUPFAM" id="SSF64182">
    <property type="entry name" value="DHH phosphoesterases"/>
    <property type="match status" value="1"/>
</dbReference>
<dbReference type="Gene3D" id="3.90.1640.10">
    <property type="entry name" value="inorganic pyrophosphatase (n-terminal core)"/>
    <property type="match status" value="1"/>
</dbReference>
<evidence type="ECO:0000313" key="10">
    <source>
        <dbReference type="EMBL" id="KAG8198141.1"/>
    </source>
</evidence>
<feature type="domain" description="CRAL-TRIO" evidence="9">
    <location>
        <begin position="557"/>
        <end position="706"/>
    </location>
</feature>
<feature type="compositionally biased region" description="Polar residues" evidence="8">
    <location>
        <begin position="385"/>
        <end position="395"/>
    </location>
</feature>
<dbReference type="PANTHER" id="PTHR12112">
    <property type="entry name" value="BNIP - RELATED"/>
    <property type="match status" value="1"/>
</dbReference>
<evidence type="ECO:0000259" key="9">
    <source>
        <dbReference type="PROSITE" id="PS50191"/>
    </source>
</evidence>
<evidence type="ECO:0000256" key="1">
    <source>
        <dbReference type="ARBA" id="ARBA00001936"/>
    </source>
</evidence>
<keyword evidence="7" id="KW-0464">Manganese</keyword>
<organism evidence="10 11">
    <name type="scientific">Oedothorax gibbosus</name>
    <dbReference type="NCBI Taxonomy" id="931172"/>
    <lineage>
        <taxon>Eukaryota</taxon>
        <taxon>Metazoa</taxon>
        <taxon>Ecdysozoa</taxon>
        <taxon>Arthropoda</taxon>
        <taxon>Chelicerata</taxon>
        <taxon>Arachnida</taxon>
        <taxon>Araneae</taxon>
        <taxon>Araneomorphae</taxon>
        <taxon>Entelegynae</taxon>
        <taxon>Araneoidea</taxon>
        <taxon>Linyphiidae</taxon>
        <taxon>Erigoninae</taxon>
        <taxon>Oedothorax</taxon>
    </lineage>
</organism>
<evidence type="ECO:0000256" key="7">
    <source>
        <dbReference type="ARBA" id="ARBA00023211"/>
    </source>
</evidence>
<comment type="cofactor">
    <cofactor evidence="1">
        <name>Mn(2+)</name>
        <dbReference type="ChEBI" id="CHEBI:29035"/>
    </cofactor>
</comment>
<dbReference type="PANTHER" id="PTHR12112:SF39">
    <property type="entry name" value="EG:152A3.5 PROTEIN (FBGN0003116_PN PROTEIN)"/>
    <property type="match status" value="1"/>
</dbReference>
<dbReference type="InterPro" id="IPR004097">
    <property type="entry name" value="DHHA2"/>
</dbReference>
<dbReference type="InterPro" id="IPR038763">
    <property type="entry name" value="DHH_sf"/>
</dbReference>
<evidence type="ECO:0000313" key="11">
    <source>
        <dbReference type="Proteomes" id="UP000827092"/>
    </source>
</evidence>
<dbReference type="FunFam" id="3.40.525.10:FF:000001">
    <property type="entry name" value="BCL2/adenovirus E1B protein-interacting protein 2"/>
    <property type="match status" value="1"/>
</dbReference>
<keyword evidence="4" id="KW-0963">Cytoplasm</keyword>
<comment type="subcellular location">
    <subcellularLocation>
        <location evidence="2">Cytoplasm</location>
    </subcellularLocation>
</comment>
<keyword evidence="11" id="KW-1185">Reference proteome</keyword>
<dbReference type="SMART" id="SM01131">
    <property type="entry name" value="DHHA2"/>
    <property type="match status" value="1"/>
</dbReference>
<keyword evidence="5" id="KW-0479">Metal-binding</keyword>
<dbReference type="InterPro" id="IPR022181">
    <property type="entry name" value="Bcl2-/adenovirus-E1B"/>
</dbReference>
<name>A0AAV6VPL6_9ARAC</name>
<dbReference type="EMBL" id="JAFNEN010000043">
    <property type="protein sequence ID" value="KAG8198141.1"/>
    <property type="molecule type" value="Genomic_DNA"/>
</dbReference>
<gene>
    <name evidence="10" type="ORF">JTE90_006894</name>
</gene>
<feature type="compositionally biased region" description="Basic and acidic residues" evidence="8">
    <location>
        <begin position="369"/>
        <end position="384"/>
    </location>
</feature>
<dbReference type="Proteomes" id="UP000827092">
    <property type="component" value="Unassembled WGS sequence"/>
</dbReference>
<dbReference type="GO" id="GO:0004309">
    <property type="term" value="F:exopolyphosphatase activity"/>
    <property type="evidence" value="ECO:0007669"/>
    <property type="project" value="TreeGrafter"/>
</dbReference>
<dbReference type="InterPro" id="IPR036865">
    <property type="entry name" value="CRAL-TRIO_dom_sf"/>
</dbReference>
<dbReference type="Pfam" id="PF13716">
    <property type="entry name" value="CRAL_TRIO_2"/>
    <property type="match status" value="1"/>
</dbReference>
<dbReference type="SMART" id="SM00516">
    <property type="entry name" value="SEC14"/>
    <property type="match status" value="1"/>
</dbReference>
<protein>
    <recommendedName>
        <fullName evidence="9">CRAL-TRIO domain-containing protein</fullName>
    </recommendedName>
</protein>
<dbReference type="Pfam" id="PF02833">
    <property type="entry name" value="DHHA2"/>
    <property type="match status" value="1"/>
</dbReference>
<dbReference type="Pfam" id="PF12496">
    <property type="entry name" value="BNIP2"/>
    <property type="match status" value="1"/>
</dbReference>
<dbReference type="GO" id="GO:0005737">
    <property type="term" value="C:cytoplasm"/>
    <property type="evidence" value="ECO:0007669"/>
    <property type="project" value="UniProtKB-SubCell"/>
</dbReference>
<comment type="caution">
    <text evidence="10">The sequence shown here is derived from an EMBL/GenBank/DDBJ whole genome shotgun (WGS) entry which is preliminary data.</text>
</comment>
<sequence length="755" mass="85535">MESFLQESKLNLKNANESSTIQIVLGNESCDLDSAISAIVMAYYIHKVQKSSDIVVPVLNVKRCELPTKTEVVFFLEETSVHTSDVICIDEIDLKALHENGKLGIVLVDHNALSVEQSYLESRVLEIVDHHSIDNPEGIKKLKTKIEPVGSCSTLIAEEILTNHPSIMDPQIAMLLYGTILLDTVGLQESAKRVTEKDKEIVTKLETFLEGISRDELFETLQQVKFDVSTLSPAQLLYKDTKYLKDDSTSLAIVSLPTLLQDVMQEEQFISALGDMSCAKDLKSIILMGVKVTDGNVKRQIAVYDETPASLKKIASYLKSQENPSLDLQQIPLATNSAVLFDQGNFALTRKFVMPAMQKYLKCSSSDKSEINHADSNRIEDNKTLDSNSLESNHTGDGDFVDEGFVNYQPESLDFPDSPQHTKLLENYKVKNVTSPGFVSVIPEPDEIDSSENVQTTGGTLKRIAVQLNVLEKTVEEDDQRSLSSLSNRSDAFSQSEDIILDDATFDDDLLDNSDYLDSPLSDPIPEMSAAEEFEKERSWRSCTLNGEEKKIDMKVIEPYRKVLSHGGYHGSPHNAIIIFSACYLPDRSRNDYDYVMDNLFMYVITTLDELVAEDYVLVYLHGATERSNMPSFGWLKRCYQMIDRRLRKNLKGLYLVHPTFWLKTIVIMTRPFISSKFTRKLRFVYSLKELSSLIPLDHVCIPDKVKELDFERCMKDFLQQMKSKNMNASPMYITYIESLYSTINLQAIWRKMLN</sequence>
<reference evidence="10 11" key="1">
    <citation type="journal article" date="2022" name="Nat. Ecol. Evol.">
        <title>A masculinizing supergene underlies an exaggerated male reproductive morph in a spider.</title>
        <authorList>
            <person name="Hendrickx F."/>
            <person name="De Corte Z."/>
            <person name="Sonet G."/>
            <person name="Van Belleghem S.M."/>
            <person name="Kostlbacher S."/>
            <person name="Vangestel C."/>
        </authorList>
    </citation>
    <scope>NUCLEOTIDE SEQUENCE [LARGE SCALE GENOMIC DNA]</scope>
    <source>
        <strain evidence="10">W744_W776</strain>
    </source>
</reference>
<accession>A0AAV6VPL6</accession>
<keyword evidence="6" id="KW-0378">Hydrolase</keyword>
<evidence type="ECO:0000256" key="3">
    <source>
        <dbReference type="ARBA" id="ARBA00010331"/>
    </source>
</evidence>
<comment type="similarity">
    <text evidence="3">Belongs to the PPase class C family. Prune subfamily.</text>
</comment>
<evidence type="ECO:0000256" key="4">
    <source>
        <dbReference type="ARBA" id="ARBA00022490"/>
    </source>
</evidence>
<dbReference type="AlphaFoldDB" id="A0AAV6VPL6"/>